<keyword evidence="2" id="KW-1185">Reference proteome</keyword>
<reference evidence="1 2" key="1">
    <citation type="submission" date="2014-04" db="EMBL/GenBank/DDBJ databases">
        <title>Genome evolution of avian class.</title>
        <authorList>
            <person name="Zhang G."/>
            <person name="Li C."/>
        </authorList>
    </citation>
    <scope>NUCLEOTIDE SEQUENCE [LARGE SCALE GENOMIC DNA]</scope>
    <source>
        <strain evidence="1">BGI_N324</strain>
    </source>
</reference>
<proteinExistence type="predicted"/>
<feature type="non-terminal residue" evidence="1">
    <location>
        <position position="88"/>
    </location>
</feature>
<dbReference type="EMBL" id="KK749124">
    <property type="protein sequence ID" value="KFP41209.1"/>
    <property type="molecule type" value="Genomic_DNA"/>
</dbReference>
<accession>A0A091KKV6</accession>
<name>A0A091KKV6_9AVES</name>
<dbReference type="Proteomes" id="UP000053330">
    <property type="component" value="Unassembled WGS sequence"/>
</dbReference>
<organism evidence="1 2">
    <name type="scientific">Chlamydotis macqueenii</name>
    <name type="common">Macqueen's bustard</name>
    <dbReference type="NCBI Taxonomy" id="187382"/>
    <lineage>
        <taxon>Eukaryota</taxon>
        <taxon>Metazoa</taxon>
        <taxon>Chordata</taxon>
        <taxon>Craniata</taxon>
        <taxon>Vertebrata</taxon>
        <taxon>Euteleostomi</taxon>
        <taxon>Archelosauria</taxon>
        <taxon>Archosauria</taxon>
        <taxon>Dinosauria</taxon>
        <taxon>Saurischia</taxon>
        <taxon>Theropoda</taxon>
        <taxon>Coelurosauria</taxon>
        <taxon>Aves</taxon>
        <taxon>Neognathae</taxon>
        <taxon>Neoaves</taxon>
        <taxon>Otidimorphae</taxon>
        <taxon>Otidiformes</taxon>
        <taxon>Otididae</taxon>
        <taxon>Chlamydotis</taxon>
    </lineage>
</organism>
<evidence type="ECO:0000313" key="2">
    <source>
        <dbReference type="Proteomes" id="UP000053330"/>
    </source>
</evidence>
<feature type="non-terminal residue" evidence="1">
    <location>
        <position position="1"/>
    </location>
</feature>
<protein>
    <submittedName>
        <fullName evidence="1">Uncharacterized protein</fullName>
    </submittedName>
</protein>
<gene>
    <name evidence="1" type="ORF">N324_03259</name>
</gene>
<sequence length="88" mass="9819">LNGMERKAIKLHLSVPIFSCVTFPFDGHLAGSLHPTNESKNCSGDLPPCLSMGNLLLEGAFFVLSVPNVLFPRWTLPYSLIFQQMKER</sequence>
<evidence type="ECO:0000313" key="1">
    <source>
        <dbReference type="EMBL" id="KFP41209.1"/>
    </source>
</evidence>
<dbReference type="AlphaFoldDB" id="A0A091KKV6"/>